<keyword evidence="3" id="KW-1185">Reference proteome</keyword>
<evidence type="ECO:0000313" key="3">
    <source>
        <dbReference type="Proteomes" id="UP000324222"/>
    </source>
</evidence>
<reference evidence="2 3" key="1">
    <citation type="submission" date="2019-05" db="EMBL/GenBank/DDBJ databases">
        <title>Another draft genome of Portunus trituberculatus and its Hox gene families provides insights of decapod evolution.</title>
        <authorList>
            <person name="Jeong J.-H."/>
            <person name="Song I."/>
            <person name="Kim S."/>
            <person name="Choi T."/>
            <person name="Kim D."/>
            <person name="Ryu S."/>
            <person name="Kim W."/>
        </authorList>
    </citation>
    <scope>NUCLEOTIDE SEQUENCE [LARGE SCALE GENOMIC DNA]</scope>
    <source>
        <tissue evidence="2">Muscle</tissue>
    </source>
</reference>
<dbReference type="AlphaFoldDB" id="A0A5B7CS64"/>
<name>A0A5B7CS64_PORTR</name>
<gene>
    <name evidence="2" type="ORF">E2C01_004742</name>
</gene>
<comment type="caution">
    <text evidence="2">The sequence shown here is derived from an EMBL/GenBank/DDBJ whole genome shotgun (WGS) entry which is preliminary data.</text>
</comment>
<dbReference type="EMBL" id="VSRR010000195">
    <property type="protein sequence ID" value="MPC12065.1"/>
    <property type="molecule type" value="Genomic_DNA"/>
</dbReference>
<evidence type="ECO:0000313" key="2">
    <source>
        <dbReference type="EMBL" id="MPC12065.1"/>
    </source>
</evidence>
<sequence length="90" mass="9695">MKGVPGVMQFESKCDSLGFSGGTLKPEELKHFLLGSSEPPRPLLVHLGAGSHAINGHVQDLSWTNDGKETNQSWNVDYGGSNKSPPYQVT</sequence>
<evidence type="ECO:0000256" key="1">
    <source>
        <dbReference type="SAM" id="MobiDB-lite"/>
    </source>
</evidence>
<feature type="region of interest" description="Disordered" evidence="1">
    <location>
        <begin position="63"/>
        <end position="90"/>
    </location>
</feature>
<dbReference type="Proteomes" id="UP000324222">
    <property type="component" value="Unassembled WGS sequence"/>
</dbReference>
<organism evidence="2 3">
    <name type="scientific">Portunus trituberculatus</name>
    <name type="common">Swimming crab</name>
    <name type="synonym">Neptunus trituberculatus</name>
    <dbReference type="NCBI Taxonomy" id="210409"/>
    <lineage>
        <taxon>Eukaryota</taxon>
        <taxon>Metazoa</taxon>
        <taxon>Ecdysozoa</taxon>
        <taxon>Arthropoda</taxon>
        <taxon>Crustacea</taxon>
        <taxon>Multicrustacea</taxon>
        <taxon>Malacostraca</taxon>
        <taxon>Eumalacostraca</taxon>
        <taxon>Eucarida</taxon>
        <taxon>Decapoda</taxon>
        <taxon>Pleocyemata</taxon>
        <taxon>Brachyura</taxon>
        <taxon>Eubrachyura</taxon>
        <taxon>Portunoidea</taxon>
        <taxon>Portunidae</taxon>
        <taxon>Portuninae</taxon>
        <taxon>Portunus</taxon>
    </lineage>
</organism>
<protein>
    <submittedName>
        <fullName evidence="2">Uncharacterized protein</fullName>
    </submittedName>
</protein>
<proteinExistence type="predicted"/>
<accession>A0A5B7CS64</accession>